<evidence type="ECO:0000256" key="10">
    <source>
        <dbReference type="ARBA" id="ARBA00049007"/>
    </source>
</evidence>
<keyword evidence="15" id="KW-1185">Reference proteome</keyword>
<dbReference type="InterPro" id="IPR000192">
    <property type="entry name" value="Aminotrans_V_dom"/>
</dbReference>
<dbReference type="OrthoDB" id="1703350at2759"/>
<keyword evidence="7" id="KW-0663">Pyridoxal phosphate</keyword>
<dbReference type="InterPro" id="IPR015421">
    <property type="entry name" value="PyrdxlP-dep_Trfase_major"/>
</dbReference>
<dbReference type="PIRSF" id="PIRSF000525">
    <property type="entry name" value="SerC"/>
    <property type="match status" value="1"/>
</dbReference>
<dbReference type="Gene3D" id="3.90.1150.10">
    <property type="entry name" value="Aspartate Aminotransferase, domain 1"/>
    <property type="match status" value="1"/>
</dbReference>
<feature type="domain" description="Aminotransferase class V" evidence="13">
    <location>
        <begin position="3"/>
        <end position="347"/>
    </location>
</feature>
<dbReference type="GO" id="GO:0004648">
    <property type="term" value="F:O-phospho-L-serine:2-oxoglutarate aminotransferase activity"/>
    <property type="evidence" value="ECO:0007669"/>
    <property type="project" value="UniProtKB-EC"/>
</dbReference>
<dbReference type="AlphaFoldDB" id="A0A9N9WSU9"/>
<dbReference type="PROSITE" id="PS00595">
    <property type="entry name" value="AA_TRANSFER_CLASS_5"/>
    <property type="match status" value="1"/>
</dbReference>
<dbReference type="InterPro" id="IPR015422">
    <property type="entry name" value="PyrdxlP-dep_Trfase_small"/>
</dbReference>
<dbReference type="FunFam" id="3.40.640.10:FF:000010">
    <property type="entry name" value="Phosphoserine aminotransferase"/>
    <property type="match status" value="1"/>
</dbReference>
<dbReference type="PANTHER" id="PTHR43247:SF1">
    <property type="entry name" value="PHOSPHOSERINE AMINOTRANSFERASE"/>
    <property type="match status" value="1"/>
</dbReference>
<evidence type="ECO:0000259" key="13">
    <source>
        <dbReference type="Pfam" id="PF00266"/>
    </source>
</evidence>
<comment type="catalytic activity">
    <reaction evidence="10 12">
        <text>O-phospho-L-serine + 2-oxoglutarate = 3-phosphooxypyruvate + L-glutamate</text>
        <dbReference type="Rhea" id="RHEA:14329"/>
        <dbReference type="ChEBI" id="CHEBI:16810"/>
        <dbReference type="ChEBI" id="CHEBI:18110"/>
        <dbReference type="ChEBI" id="CHEBI:29985"/>
        <dbReference type="ChEBI" id="CHEBI:57524"/>
        <dbReference type="EC" id="2.6.1.52"/>
    </reaction>
</comment>
<dbReference type="InterPro" id="IPR022278">
    <property type="entry name" value="Pser_aminoTfrase"/>
</dbReference>
<protein>
    <recommendedName>
        <fullName evidence="12">Phosphoserine aminotransferase</fullName>
        <ecNumber evidence="12">2.6.1.52</ecNumber>
    </recommendedName>
</protein>
<evidence type="ECO:0000313" key="14">
    <source>
        <dbReference type="EMBL" id="CAG9807737.1"/>
    </source>
</evidence>
<comment type="cofactor">
    <cofactor evidence="1 11">
        <name>pyridoxal 5'-phosphate</name>
        <dbReference type="ChEBI" id="CHEBI:597326"/>
    </cofactor>
</comment>
<keyword evidence="4 12" id="KW-0032">Aminotransferase</keyword>
<comment type="pathway">
    <text evidence="2 12">Amino-acid biosynthesis; L-serine biosynthesis; L-serine from 3-phospho-D-glycerate: step 2/3.</text>
</comment>
<dbReference type="NCBIfam" id="TIGR01364">
    <property type="entry name" value="serC_1"/>
    <property type="match status" value="1"/>
</dbReference>
<reference evidence="14" key="1">
    <citation type="submission" date="2022-01" db="EMBL/GenBank/DDBJ databases">
        <authorList>
            <person name="King R."/>
        </authorList>
    </citation>
    <scope>NUCLEOTIDE SEQUENCE</scope>
</reference>
<dbReference type="CDD" id="cd00611">
    <property type="entry name" value="PSAT_like"/>
    <property type="match status" value="1"/>
</dbReference>
<dbReference type="GO" id="GO:0030170">
    <property type="term" value="F:pyridoxal phosphate binding"/>
    <property type="evidence" value="ECO:0007669"/>
    <property type="project" value="TreeGrafter"/>
</dbReference>
<comment type="catalytic activity">
    <reaction evidence="9">
        <text>4-(phosphooxy)-L-threonine + 2-oxoglutarate = (R)-3-hydroxy-2-oxo-4-phosphooxybutanoate + L-glutamate</text>
        <dbReference type="Rhea" id="RHEA:16573"/>
        <dbReference type="ChEBI" id="CHEBI:16810"/>
        <dbReference type="ChEBI" id="CHEBI:29985"/>
        <dbReference type="ChEBI" id="CHEBI:58452"/>
        <dbReference type="ChEBI" id="CHEBI:58538"/>
        <dbReference type="EC" id="2.6.1.52"/>
    </reaction>
</comment>
<evidence type="ECO:0000256" key="8">
    <source>
        <dbReference type="ARBA" id="ARBA00023299"/>
    </source>
</evidence>
<organism evidence="14 15">
    <name type="scientific">Chironomus riparius</name>
    <dbReference type="NCBI Taxonomy" id="315576"/>
    <lineage>
        <taxon>Eukaryota</taxon>
        <taxon>Metazoa</taxon>
        <taxon>Ecdysozoa</taxon>
        <taxon>Arthropoda</taxon>
        <taxon>Hexapoda</taxon>
        <taxon>Insecta</taxon>
        <taxon>Pterygota</taxon>
        <taxon>Neoptera</taxon>
        <taxon>Endopterygota</taxon>
        <taxon>Diptera</taxon>
        <taxon>Nematocera</taxon>
        <taxon>Chironomoidea</taxon>
        <taxon>Chironomidae</taxon>
        <taxon>Chironominae</taxon>
        <taxon>Chironomus</taxon>
    </lineage>
</organism>
<proteinExistence type="inferred from homology"/>
<reference evidence="14" key="2">
    <citation type="submission" date="2022-10" db="EMBL/GenBank/DDBJ databases">
        <authorList>
            <consortium name="ENA_rothamsted_submissions"/>
            <consortium name="culmorum"/>
            <person name="King R."/>
        </authorList>
    </citation>
    <scope>NUCLEOTIDE SEQUENCE</scope>
</reference>
<dbReference type="Pfam" id="PF00266">
    <property type="entry name" value="Aminotran_5"/>
    <property type="match status" value="1"/>
</dbReference>
<keyword evidence="5 12" id="KW-0028">Amino-acid biosynthesis</keyword>
<gene>
    <name evidence="14" type="ORF">CHIRRI_LOCUS10583</name>
</gene>
<keyword evidence="8 12" id="KW-0718">Serine biosynthesis</keyword>
<sequence>MVINFAAGPAKLPEEVLKEVQQELTDYNNTGMSIMEMSHRGSVYLKINEDAMKSCRELLKVPENYKILLMQGGGSGQFAAVCMNLMGKTGSADYAVTGTWSWKAYKEAQKYGNANLVFPKPENFTTIPPQNEWKLNPNASYLYYCDNETVDGVEFNFVPETNGIPLVCDMSSNFMSRSIDVSKFGLIFAGAQKNVGPAGVTVIIVREDMIGNAMKITPSVFDYMDVAKNNSVSNTPPTFIIYIMSRVFEWLKRNDGVEGMSKLAQKKSQLIYGTINKSNGFYTCPVDEQYRSRMNLPFRISGGDEALEKEFLQKAEKAGMVQLKGHRSVGGIRASLYNAISFENTETLNKFMNEFYEGKKLS</sequence>
<dbReference type="Proteomes" id="UP001153620">
    <property type="component" value="Chromosome 3"/>
</dbReference>
<dbReference type="NCBIfam" id="NF003764">
    <property type="entry name" value="PRK05355.1"/>
    <property type="match status" value="1"/>
</dbReference>
<evidence type="ECO:0000256" key="2">
    <source>
        <dbReference type="ARBA" id="ARBA00005099"/>
    </source>
</evidence>
<dbReference type="InterPro" id="IPR015424">
    <property type="entry name" value="PyrdxlP-dep_Trfase"/>
</dbReference>
<dbReference type="GO" id="GO:0005737">
    <property type="term" value="C:cytoplasm"/>
    <property type="evidence" value="ECO:0007669"/>
    <property type="project" value="TreeGrafter"/>
</dbReference>
<evidence type="ECO:0000313" key="15">
    <source>
        <dbReference type="Proteomes" id="UP001153620"/>
    </source>
</evidence>
<evidence type="ECO:0000256" key="12">
    <source>
        <dbReference type="RuleBase" id="RU004505"/>
    </source>
</evidence>
<evidence type="ECO:0000256" key="4">
    <source>
        <dbReference type="ARBA" id="ARBA00022576"/>
    </source>
</evidence>
<name>A0A9N9WSU9_9DIPT</name>
<dbReference type="HAMAP" id="MF_00160">
    <property type="entry name" value="SerC_aminotrans_5"/>
    <property type="match status" value="1"/>
</dbReference>
<evidence type="ECO:0000256" key="9">
    <source>
        <dbReference type="ARBA" id="ARBA00047630"/>
    </source>
</evidence>
<dbReference type="InterPro" id="IPR020578">
    <property type="entry name" value="Aminotrans_V_PyrdxlP_BS"/>
</dbReference>
<evidence type="ECO:0000256" key="5">
    <source>
        <dbReference type="ARBA" id="ARBA00022605"/>
    </source>
</evidence>
<dbReference type="SUPFAM" id="SSF53383">
    <property type="entry name" value="PLP-dependent transferases"/>
    <property type="match status" value="1"/>
</dbReference>
<accession>A0A9N9WSU9</accession>
<dbReference type="GO" id="GO:0006564">
    <property type="term" value="P:L-serine biosynthetic process"/>
    <property type="evidence" value="ECO:0007669"/>
    <property type="project" value="UniProtKB-KW"/>
</dbReference>
<evidence type="ECO:0000256" key="7">
    <source>
        <dbReference type="ARBA" id="ARBA00022898"/>
    </source>
</evidence>
<dbReference type="Gene3D" id="3.40.640.10">
    <property type="entry name" value="Type I PLP-dependent aspartate aminotransferase-like (Major domain)"/>
    <property type="match status" value="1"/>
</dbReference>
<dbReference type="EMBL" id="OU895879">
    <property type="protein sequence ID" value="CAG9807737.1"/>
    <property type="molecule type" value="Genomic_DNA"/>
</dbReference>
<dbReference type="PANTHER" id="PTHR43247">
    <property type="entry name" value="PHOSPHOSERINE AMINOTRANSFERASE"/>
    <property type="match status" value="1"/>
</dbReference>
<evidence type="ECO:0000256" key="3">
    <source>
        <dbReference type="ARBA" id="ARBA00006904"/>
    </source>
</evidence>
<dbReference type="FunFam" id="3.90.1150.10:FF:000006">
    <property type="entry name" value="Phosphoserine aminotransferase"/>
    <property type="match status" value="1"/>
</dbReference>
<evidence type="ECO:0000256" key="6">
    <source>
        <dbReference type="ARBA" id="ARBA00022679"/>
    </source>
</evidence>
<keyword evidence="6 12" id="KW-0808">Transferase</keyword>
<evidence type="ECO:0000256" key="11">
    <source>
        <dbReference type="RuleBase" id="RU004504"/>
    </source>
</evidence>
<comment type="similarity">
    <text evidence="3">Belongs to the class-V pyridoxal-phosphate-dependent aminotransferase family. SerC subfamily.</text>
</comment>
<evidence type="ECO:0000256" key="1">
    <source>
        <dbReference type="ARBA" id="ARBA00001933"/>
    </source>
</evidence>
<dbReference type="EC" id="2.6.1.52" evidence="12"/>